<evidence type="ECO:0000256" key="5">
    <source>
        <dbReference type="ARBA" id="ARBA00022970"/>
    </source>
</evidence>
<feature type="transmembrane region" description="Helical" evidence="9">
    <location>
        <begin position="65"/>
        <end position="83"/>
    </location>
</feature>
<gene>
    <name evidence="10" type="ORF">OO17_08130</name>
</gene>
<proteinExistence type="inferred from homology"/>
<keyword evidence="4 9" id="KW-0812">Transmembrane</keyword>
<dbReference type="PANTHER" id="PTHR11795:SF442">
    <property type="entry name" value="ABC TRANSPORTER ATP-BINDING PROTEIN"/>
    <property type="match status" value="1"/>
</dbReference>
<dbReference type="InterPro" id="IPR001851">
    <property type="entry name" value="ABC_transp_permease"/>
</dbReference>
<evidence type="ECO:0000256" key="8">
    <source>
        <dbReference type="ARBA" id="ARBA00037998"/>
    </source>
</evidence>
<name>A0A0D7EXG9_RHOPL</name>
<dbReference type="InterPro" id="IPR052157">
    <property type="entry name" value="BCAA_transport_permease"/>
</dbReference>
<feature type="transmembrane region" description="Helical" evidence="9">
    <location>
        <begin position="281"/>
        <end position="304"/>
    </location>
</feature>
<evidence type="ECO:0000256" key="6">
    <source>
        <dbReference type="ARBA" id="ARBA00022989"/>
    </source>
</evidence>
<reference evidence="10 11" key="1">
    <citation type="submission" date="2014-11" db="EMBL/GenBank/DDBJ databases">
        <title>Genomics and ecophysiology of heterotrophic nitrogen fixing bacteria isolated from estuarine surface water.</title>
        <authorList>
            <person name="Bentzon-Tilia M."/>
            <person name="Severin I."/>
            <person name="Hansen L.H."/>
            <person name="Riemann L."/>
        </authorList>
    </citation>
    <scope>NUCLEOTIDE SEQUENCE [LARGE SCALE GENOMIC DNA]</scope>
    <source>
        <strain evidence="10 11">BAL398</strain>
    </source>
</reference>
<comment type="subcellular location">
    <subcellularLocation>
        <location evidence="1">Cell membrane</location>
        <topology evidence="1">Multi-pass membrane protein</topology>
    </subcellularLocation>
</comment>
<feature type="transmembrane region" description="Helical" evidence="9">
    <location>
        <begin position="242"/>
        <end position="261"/>
    </location>
</feature>
<dbReference type="Pfam" id="PF02653">
    <property type="entry name" value="BPD_transp_2"/>
    <property type="match status" value="1"/>
</dbReference>
<keyword evidence="6 9" id="KW-1133">Transmembrane helix</keyword>
<feature type="transmembrane region" description="Helical" evidence="9">
    <location>
        <begin position="140"/>
        <end position="160"/>
    </location>
</feature>
<keyword evidence="5" id="KW-0029">Amino-acid transport</keyword>
<evidence type="ECO:0000256" key="9">
    <source>
        <dbReference type="SAM" id="Phobius"/>
    </source>
</evidence>
<comment type="similarity">
    <text evidence="8">Belongs to the binding-protein-dependent transport system permease family. LivHM subfamily.</text>
</comment>
<keyword evidence="7 9" id="KW-0472">Membrane</keyword>
<dbReference type="GO" id="GO:0006865">
    <property type="term" value="P:amino acid transport"/>
    <property type="evidence" value="ECO:0007669"/>
    <property type="project" value="UniProtKB-KW"/>
</dbReference>
<feature type="transmembrane region" description="Helical" evidence="9">
    <location>
        <begin position="12"/>
        <end position="36"/>
    </location>
</feature>
<keyword evidence="3" id="KW-1003">Cell membrane</keyword>
<evidence type="ECO:0000256" key="7">
    <source>
        <dbReference type="ARBA" id="ARBA00023136"/>
    </source>
</evidence>
<comment type="caution">
    <text evidence="10">The sequence shown here is derived from an EMBL/GenBank/DDBJ whole genome shotgun (WGS) entry which is preliminary data.</text>
</comment>
<dbReference type="STRING" id="1421013.GCA_000504425_00096"/>
<evidence type="ECO:0000256" key="2">
    <source>
        <dbReference type="ARBA" id="ARBA00022448"/>
    </source>
</evidence>
<evidence type="ECO:0000313" key="11">
    <source>
        <dbReference type="Proteomes" id="UP000032515"/>
    </source>
</evidence>
<evidence type="ECO:0000256" key="3">
    <source>
        <dbReference type="ARBA" id="ARBA00022475"/>
    </source>
</evidence>
<feature type="transmembrane region" description="Helical" evidence="9">
    <location>
        <begin position="189"/>
        <end position="212"/>
    </location>
</feature>
<dbReference type="CDD" id="cd06582">
    <property type="entry name" value="TM_PBP1_LivH_like"/>
    <property type="match status" value="1"/>
</dbReference>
<dbReference type="AlphaFoldDB" id="A0A0D7EXG9"/>
<evidence type="ECO:0000313" key="10">
    <source>
        <dbReference type="EMBL" id="KIZ45230.1"/>
    </source>
</evidence>
<protein>
    <submittedName>
        <fullName evidence="10">ABC transporter permease</fullName>
    </submittedName>
</protein>
<dbReference type="PANTHER" id="PTHR11795">
    <property type="entry name" value="BRANCHED-CHAIN AMINO ACID TRANSPORT SYSTEM PERMEASE PROTEIN LIVH"/>
    <property type="match status" value="1"/>
</dbReference>
<dbReference type="OrthoDB" id="9807115at2"/>
<accession>A0A0D7EXG9</accession>
<dbReference type="PATRIC" id="fig|1076.23.peg.886"/>
<evidence type="ECO:0000256" key="4">
    <source>
        <dbReference type="ARBA" id="ARBA00022692"/>
    </source>
</evidence>
<evidence type="ECO:0000256" key="1">
    <source>
        <dbReference type="ARBA" id="ARBA00004651"/>
    </source>
</evidence>
<keyword evidence="2" id="KW-0813">Transport</keyword>
<dbReference type="GO" id="GO:0022857">
    <property type="term" value="F:transmembrane transporter activity"/>
    <property type="evidence" value="ECO:0007669"/>
    <property type="project" value="InterPro"/>
</dbReference>
<dbReference type="Proteomes" id="UP000032515">
    <property type="component" value="Unassembled WGS sequence"/>
</dbReference>
<feature type="transmembrane region" description="Helical" evidence="9">
    <location>
        <begin position="95"/>
        <end position="113"/>
    </location>
</feature>
<dbReference type="RefSeq" id="WP_044408383.1">
    <property type="nucleotide sequence ID" value="NZ_JXXE01000157.1"/>
</dbReference>
<feature type="transmembrane region" description="Helical" evidence="9">
    <location>
        <begin position="218"/>
        <end position="235"/>
    </location>
</feature>
<sequence length="315" mass="33737">MLELIVISTLNGVLYGMLLFLMASGLTVIFSMLGVLNFAHASFYMLGAFFGFQISHWFGFWPALLIAPLLVGAIGAAVERYGLRQVHKNGHVAELLFTFGLAFAIEEVVQIIWGKSPVDFRVPEALDFPAFTIFSTNYPAFKMFMLAVSILIFIALLVVLKKTRYGLIVQAALTHPNMVGHLGHNVGRIFMLVFGVGTALAAVAGVIAGPALVTQSNMAGLLGPILFVVVVVGGLGSLPGAFLASLLIGLVQTFAVSMNGSLAELFGPLSPDLAASWLSDIWNVTIAQIAPIMPYLLLVLILIFRPMGLLGTRES</sequence>
<dbReference type="EMBL" id="JXXE01000157">
    <property type="protein sequence ID" value="KIZ45230.1"/>
    <property type="molecule type" value="Genomic_DNA"/>
</dbReference>
<dbReference type="GO" id="GO:0005886">
    <property type="term" value="C:plasma membrane"/>
    <property type="evidence" value="ECO:0007669"/>
    <property type="project" value="UniProtKB-SubCell"/>
</dbReference>
<organism evidence="10 11">
    <name type="scientific">Rhodopseudomonas palustris</name>
    <dbReference type="NCBI Taxonomy" id="1076"/>
    <lineage>
        <taxon>Bacteria</taxon>
        <taxon>Pseudomonadati</taxon>
        <taxon>Pseudomonadota</taxon>
        <taxon>Alphaproteobacteria</taxon>
        <taxon>Hyphomicrobiales</taxon>
        <taxon>Nitrobacteraceae</taxon>
        <taxon>Rhodopseudomonas</taxon>
    </lineage>
</organism>